<dbReference type="SUPFAM" id="SSF56112">
    <property type="entry name" value="Protein kinase-like (PK-like)"/>
    <property type="match status" value="1"/>
</dbReference>
<gene>
    <name evidence="2" type="ORF">AB4829_28905</name>
</gene>
<accession>A0ABW8BKG7</accession>
<evidence type="ECO:0000259" key="1">
    <source>
        <dbReference type="Pfam" id="PF01636"/>
    </source>
</evidence>
<evidence type="ECO:0000313" key="3">
    <source>
        <dbReference type="Proteomes" id="UP001614264"/>
    </source>
</evidence>
<reference evidence="2 3" key="1">
    <citation type="submission" date="2024-07" db="EMBL/GenBank/DDBJ databases">
        <title>Whole genome sequencing of Prodigiosin pigment-producing Streptomyces salinarius isolated from rhizosphere soil of Arachis hypogaea.</title>
        <authorList>
            <person name="Vidhya A."/>
            <person name="Ramya S."/>
        </authorList>
    </citation>
    <scope>NUCLEOTIDE SEQUENCE [LARGE SCALE GENOMIC DNA]</scope>
    <source>
        <strain evidence="2 3">VRMG2420</strain>
    </source>
</reference>
<dbReference type="Pfam" id="PF01636">
    <property type="entry name" value="APH"/>
    <property type="match status" value="1"/>
</dbReference>
<dbReference type="InterPro" id="IPR011009">
    <property type="entry name" value="Kinase-like_dom_sf"/>
</dbReference>
<feature type="domain" description="Aminoglycoside phosphotransferase" evidence="1">
    <location>
        <begin position="52"/>
        <end position="250"/>
    </location>
</feature>
<dbReference type="Proteomes" id="UP001614264">
    <property type="component" value="Unassembled WGS sequence"/>
</dbReference>
<dbReference type="Gene3D" id="3.90.1200.10">
    <property type="match status" value="1"/>
</dbReference>
<organism evidence="2 3">
    <name type="scientific">Streptomyces salinarius</name>
    <dbReference type="NCBI Taxonomy" id="2762598"/>
    <lineage>
        <taxon>Bacteria</taxon>
        <taxon>Bacillati</taxon>
        <taxon>Actinomycetota</taxon>
        <taxon>Actinomycetes</taxon>
        <taxon>Kitasatosporales</taxon>
        <taxon>Streptomycetaceae</taxon>
        <taxon>Streptomyces</taxon>
    </lineage>
</organism>
<sequence>MKDHTARQELTESNARQAMLAACGAVGLPRVPDAPLLRLGENALFALPEVGVVVRVARSKEMADKVTKELSVARWLAGQGFPSVHPTAAEQPVEADGRLVTFWEYVPDGTPATSVAVLAELLRGLHALPDPDFPLPLLDPFPIMRHRLETVSGIKREDVRFLAEACAEAEDDFRALIGASPQHLVHGDAHRGNVLCDGSSQALLIDYEAVAIGPRPWDLVPTAIATDRFGLPRSDYEEFVRVYGFDVTQWHGYPVLRTTRELGMTTWLMQNAQGGAAADEFELRMQSLRKGDLERRWHAL</sequence>
<comment type="caution">
    <text evidence="2">The sequence shown here is derived from an EMBL/GenBank/DDBJ whole genome shotgun (WGS) entry which is preliminary data.</text>
</comment>
<protein>
    <submittedName>
        <fullName evidence="2">Phosphotransferase enzyme family protein</fullName>
    </submittedName>
</protein>
<proteinExistence type="predicted"/>
<dbReference type="EMBL" id="JBITPR010000051">
    <property type="protein sequence ID" value="MFI7874600.1"/>
    <property type="molecule type" value="Genomic_DNA"/>
</dbReference>
<name>A0ABW8BKG7_9ACTN</name>
<evidence type="ECO:0000313" key="2">
    <source>
        <dbReference type="EMBL" id="MFI7874600.1"/>
    </source>
</evidence>
<dbReference type="InterPro" id="IPR002575">
    <property type="entry name" value="Aminoglycoside_PTrfase"/>
</dbReference>
<dbReference type="RefSeq" id="WP_399594456.1">
    <property type="nucleotide sequence ID" value="NZ_JBITPR010000051.1"/>
</dbReference>
<keyword evidence="3" id="KW-1185">Reference proteome</keyword>